<organism evidence="1">
    <name type="scientific">marine sediment metagenome</name>
    <dbReference type="NCBI Taxonomy" id="412755"/>
    <lineage>
        <taxon>unclassified sequences</taxon>
        <taxon>metagenomes</taxon>
        <taxon>ecological metagenomes</taxon>
    </lineage>
</organism>
<feature type="non-terminal residue" evidence="1">
    <location>
        <position position="54"/>
    </location>
</feature>
<dbReference type="AlphaFoldDB" id="A0A0F9BZM0"/>
<accession>A0A0F9BZM0</accession>
<reference evidence="1" key="1">
    <citation type="journal article" date="2015" name="Nature">
        <title>Complex archaea that bridge the gap between prokaryotes and eukaryotes.</title>
        <authorList>
            <person name="Spang A."/>
            <person name="Saw J.H."/>
            <person name="Jorgensen S.L."/>
            <person name="Zaremba-Niedzwiedzka K."/>
            <person name="Martijn J."/>
            <person name="Lind A.E."/>
            <person name="van Eijk R."/>
            <person name="Schleper C."/>
            <person name="Guy L."/>
            <person name="Ettema T.J."/>
        </authorList>
    </citation>
    <scope>NUCLEOTIDE SEQUENCE</scope>
</reference>
<gene>
    <name evidence="1" type="ORF">LCGC14_2386300</name>
</gene>
<dbReference type="EMBL" id="LAZR01035504">
    <property type="protein sequence ID" value="KKL27324.1"/>
    <property type="molecule type" value="Genomic_DNA"/>
</dbReference>
<protein>
    <submittedName>
        <fullName evidence="1">Uncharacterized protein</fullName>
    </submittedName>
</protein>
<proteinExistence type="predicted"/>
<sequence length="54" mass="6280">MQGLHGFEPETRTVIDLESFIPDDHLLREVDRFIERAFIRKLDQILRVVACAGI</sequence>
<comment type="caution">
    <text evidence="1">The sequence shown here is derived from an EMBL/GenBank/DDBJ whole genome shotgun (WGS) entry which is preliminary data.</text>
</comment>
<evidence type="ECO:0000313" key="1">
    <source>
        <dbReference type="EMBL" id="KKL27324.1"/>
    </source>
</evidence>
<name>A0A0F9BZM0_9ZZZZ</name>